<accession>A0A7W7VVY3</accession>
<dbReference type="Gene3D" id="3.20.20.30">
    <property type="entry name" value="Luciferase-like domain"/>
    <property type="match status" value="1"/>
</dbReference>
<dbReference type="InterPro" id="IPR051260">
    <property type="entry name" value="Diverse_substr_monoxygenases"/>
</dbReference>
<keyword evidence="3" id="KW-1185">Reference proteome</keyword>
<reference evidence="2 3" key="1">
    <citation type="submission" date="2020-08" db="EMBL/GenBank/DDBJ databases">
        <title>Sequencing the genomes of 1000 actinobacteria strains.</title>
        <authorList>
            <person name="Klenk H.-P."/>
        </authorList>
    </citation>
    <scope>NUCLEOTIDE SEQUENCE [LARGE SCALE GENOMIC DNA]</scope>
    <source>
        <strain evidence="2 3">DSM 41654</strain>
    </source>
</reference>
<dbReference type="PANTHER" id="PTHR30011">
    <property type="entry name" value="ALKANESULFONATE MONOOXYGENASE-RELATED"/>
    <property type="match status" value="1"/>
</dbReference>
<feature type="domain" description="Luciferase-like" evidence="1">
    <location>
        <begin position="3"/>
        <end position="254"/>
    </location>
</feature>
<dbReference type="RefSeq" id="WP_184936758.1">
    <property type="nucleotide sequence ID" value="NZ_JACHJV010000001.1"/>
</dbReference>
<dbReference type="SUPFAM" id="SSF51679">
    <property type="entry name" value="Bacterial luciferase-like"/>
    <property type="match status" value="1"/>
</dbReference>
<dbReference type="AlphaFoldDB" id="A0A7W7VVY3"/>
<dbReference type="InterPro" id="IPR036661">
    <property type="entry name" value="Luciferase-like_sf"/>
</dbReference>
<comment type="caution">
    <text evidence="2">The sequence shown here is derived from an EMBL/GenBank/DDBJ whole genome shotgun (WGS) entry which is preliminary data.</text>
</comment>
<organism evidence="2 3">
    <name type="scientific">Kitasatospora kifunensis</name>
    <name type="common">Streptomyces kifunensis</name>
    <dbReference type="NCBI Taxonomy" id="58351"/>
    <lineage>
        <taxon>Bacteria</taxon>
        <taxon>Bacillati</taxon>
        <taxon>Actinomycetota</taxon>
        <taxon>Actinomycetes</taxon>
        <taxon>Kitasatosporales</taxon>
        <taxon>Streptomycetaceae</taxon>
        <taxon>Kitasatospora</taxon>
    </lineage>
</organism>
<dbReference type="EMBL" id="JACHJV010000001">
    <property type="protein sequence ID" value="MBB4924886.1"/>
    <property type="molecule type" value="Genomic_DNA"/>
</dbReference>
<dbReference type="PANTHER" id="PTHR30011:SF32">
    <property type="entry name" value="CONSERVED PROTEIN"/>
    <property type="match status" value="1"/>
</dbReference>
<dbReference type="InterPro" id="IPR011251">
    <property type="entry name" value="Luciferase-like_dom"/>
</dbReference>
<dbReference type="Pfam" id="PF00296">
    <property type="entry name" value="Bac_luciferase"/>
    <property type="match status" value="1"/>
</dbReference>
<dbReference type="GO" id="GO:0004497">
    <property type="term" value="F:monooxygenase activity"/>
    <property type="evidence" value="ECO:0007669"/>
    <property type="project" value="UniProtKB-KW"/>
</dbReference>
<protein>
    <submittedName>
        <fullName evidence="2">Alkanesulfonate monooxygenase SsuD/methylene tetrahydromethanopterin reductase-like flavin-dependent oxidoreductase (Luciferase family)</fullName>
    </submittedName>
</protein>
<evidence type="ECO:0000313" key="2">
    <source>
        <dbReference type="EMBL" id="MBB4924886.1"/>
    </source>
</evidence>
<dbReference type="GO" id="GO:0016705">
    <property type="term" value="F:oxidoreductase activity, acting on paired donors, with incorporation or reduction of molecular oxygen"/>
    <property type="evidence" value="ECO:0007669"/>
    <property type="project" value="InterPro"/>
</dbReference>
<sequence length="285" mass="29271">MEIGVGLPTTVPDKSGPELAQWARRAEEHGFASLGVLDRLVYDNFESLVSLAAAAAVTERIRLASTILIAGYRGGAALLAKQAATVDAISGGRLVLGVAAGGREDDYAATGADYPGRGPGLDRLLGELQEIWAGAGPNGGIGPRPAGPDGIPLLVGGHSARGMRRAAAFGTGWIAGGNSVTAYAELVRRAQAAWTAAGRTERPRMVSLVYACLGPDAGRVAGGYLREYYSFVGPKAERTASGVLVDAGQLKETAQAYAEAGCDELILLPCTADLKQVELLAAAAL</sequence>
<keyword evidence="2" id="KW-0503">Monooxygenase</keyword>
<evidence type="ECO:0000313" key="3">
    <source>
        <dbReference type="Proteomes" id="UP000540506"/>
    </source>
</evidence>
<keyword evidence="2" id="KW-0560">Oxidoreductase</keyword>
<name>A0A7W7VVY3_KITKI</name>
<proteinExistence type="predicted"/>
<gene>
    <name evidence="2" type="ORF">FHR34_003879</name>
</gene>
<dbReference type="Proteomes" id="UP000540506">
    <property type="component" value="Unassembled WGS sequence"/>
</dbReference>
<evidence type="ECO:0000259" key="1">
    <source>
        <dbReference type="Pfam" id="PF00296"/>
    </source>
</evidence>